<evidence type="ECO:0000313" key="2">
    <source>
        <dbReference type="EMBL" id="CAD0107106.1"/>
    </source>
</evidence>
<dbReference type="EMBL" id="CAINUL010000001">
    <property type="protein sequence ID" value="CAD0107106.1"/>
    <property type="molecule type" value="Genomic_DNA"/>
</dbReference>
<gene>
    <name evidence="2" type="ORF">AWRI4620_LOCUS1361</name>
</gene>
<dbReference type="PANTHER" id="PTHR36847">
    <property type="entry name" value="AMIDOLIGASE ENZYME"/>
    <property type="match status" value="1"/>
</dbReference>
<dbReference type="AlphaFoldDB" id="A0A9N8PPL3"/>
<protein>
    <submittedName>
        <fullName evidence="2">Uncharacterized protein</fullName>
    </submittedName>
</protein>
<proteinExistence type="predicted"/>
<sequence>MSSFANVGAAGQPSILNDMTFGIELEFLSYTPRKVRDGPRGHLTRALHTPVNLLCKNCNKEHSWKLPIEGIVSSNPPPFSTWKMIRDGTVNPSADEKANEPRKSQFYQMELVSRIMNFSKPTPSFPPQFYPCTDEPFEWDAHTEISVFMQRVHEAFSDHGYCIANNKNTGFHIHFSNGKIPPPAKISLGMFAVFTALERHFDRLLPASRNCIMSFEGVTPGISRVNPVYKYIPGDNDWVGSGSRALLEGIRSTVKRAIKDDPEFNRFTITDELQSCNPPSWLNTISGYDDVEAFLDSWPAKDSMGQTLAYRTMAVNLQNLKSGIGKSTIEIRAAPGSLDFSEVWQWSQFMGKLMLWLSTPSIDHNKIILDIWANGTIIDLLKQIGVSQDTLDYYTDRLTPDWAVRRHARVISTIGETDPFRNFLISVENNRLADHRTEAVESKILHKLERGYYGQIPDALFKTLPAEVQNHPKNFLNMDTCDYELFTDSVIADAAPVVISHPSPAYSWSNDPFNTSNTNSVQAASMFFSPDSFDVPPPPGLDDPFTTPPDITPSGTSRFPTTVDGSNARSPASDGSEEFPFRSIDGQSQIFATAAPEGGFS</sequence>
<feature type="compositionally biased region" description="Pro residues" evidence="1">
    <location>
        <begin position="535"/>
        <end position="551"/>
    </location>
</feature>
<dbReference type="Proteomes" id="UP000745764">
    <property type="component" value="Unassembled WGS sequence"/>
</dbReference>
<organism evidence="2 3">
    <name type="scientific">Aureobasidium uvarum</name>
    <dbReference type="NCBI Taxonomy" id="2773716"/>
    <lineage>
        <taxon>Eukaryota</taxon>
        <taxon>Fungi</taxon>
        <taxon>Dikarya</taxon>
        <taxon>Ascomycota</taxon>
        <taxon>Pezizomycotina</taxon>
        <taxon>Dothideomycetes</taxon>
        <taxon>Dothideomycetidae</taxon>
        <taxon>Dothideales</taxon>
        <taxon>Saccotheciaceae</taxon>
        <taxon>Aureobasidium</taxon>
    </lineage>
</organism>
<keyword evidence="3" id="KW-1185">Reference proteome</keyword>
<evidence type="ECO:0000256" key="1">
    <source>
        <dbReference type="SAM" id="MobiDB-lite"/>
    </source>
</evidence>
<name>A0A9N8PPL3_9PEZI</name>
<feature type="compositionally biased region" description="Polar residues" evidence="1">
    <location>
        <begin position="554"/>
        <end position="570"/>
    </location>
</feature>
<evidence type="ECO:0000313" key="3">
    <source>
        <dbReference type="Proteomes" id="UP000745764"/>
    </source>
</evidence>
<comment type="caution">
    <text evidence="2">The sequence shown here is derived from an EMBL/GenBank/DDBJ whole genome shotgun (WGS) entry which is preliminary data.</text>
</comment>
<dbReference type="OrthoDB" id="412402at2759"/>
<reference evidence="2" key="1">
    <citation type="submission" date="2020-06" db="EMBL/GenBank/DDBJ databases">
        <authorList>
            <person name="Onetto C."/>
        </authorList>
    </citation>
    <scope>NUCLEOTIDE SEQUENCE</scope>
</reference>
<accession>A0A9N8PPL3</accession>
<dbReference type="PANTHER" id="PTHR36847:SF1">
    <property type="entry name" value="AMIDOLIGASE ENZYME"/>
    <property type="match status" value="1"/>
</dbReference>
<feature type="region of interest" description="Disordered" evidence="1">
    <location>
        <begin position="532"/>
        <end position="601"/>
    </location>
</feature>